<dbReference type="Proteomes" id="UP000008544">
    <property type="component" value="Chromosome"/>
</dbReference>
<dbReference type="HOGENOM" id="CLU_1014620_0_0_9"/>
<organism evidence="1 2">
    <name type="scientific">Desulforudis audaxviator (strain MP104C)</name>
    <dbReference type="NCBI Taxonomy" id="477974"/>
    <lineage>
        <taxon>Bacteria</taxon>
        <taxon>Bacillati</taxon>
        <taxon>Bacillota</taxon>
        <taxon>Clostridia</taxon>
        <taxon>Thermoanaerobacterales</taxon>
        <taxon>Candidatus Desulforudaceae</taxon>
        <taxon>Candidatus Desulforudis</taxon>
    </lineage>
</organism>
<dbReference type="EMBL" id="CP000860">
    <property type="protein sequence ID" value="ACA59246.1"/>
    <property type="molecule type" value="Genomic_DNA"/>
</dbReference>
<keyword evidence="2" id="KW-1185">Reference proteome</keyword>
<evidence type="ECO:0000313" key="1">
    <source>
        <dbReference type="EMBL" id="ACA59246.1"/>
    </source>
</evidence>
<reference evidence="1 2" key="2">
    <citation type="journal article" date="2008" name="Science">
        <title>Environmental genomics reveals a single-species ecosystem deep within Earth.</title>
        <authorList>
            <person name="Chivian D."/>
            <person name="Brodie E.L."/>
            <person name="Alm E.J."/>
            <person name="Culley D.E."/>
            <person name="Dehal P.S."/>
            <person name="Desantis T.Z."/>
            <person name="Gihring T.M."/>
            <person name="Lapidus A."/>
            <person name="Lin L.H."/>
            <person name="Lowry S.R."/>
            <person name="Moser D.P."/>
            <person name="Richardson P.M."/>
            <person name="Southam G."/>
            <person name="Wanger G."/>
            <person name="Pratt L.M."/>
            <person name="Andersen G.L."/>
            <person name="Hazen T.C."/>
            <person name="Brockman F.J."/>
            <person name="Arkin A.P."/>
            <person name="Onstott T.C."/>
        </authorList>
    </citation>
    <scope>NUCLEOTIDE SEQUENCE [LARGE SCALE GENOMIC DNA]</scope>
    <source>
        <strain evidence="1 2">MP104C</strain>
    </source>
</reference>
<dbReference type="KEGG" id="dau:Daud_0716"/>
<reference evidence="2" key="1">
    <citation type="submission" date="2007-10" db="EMBL/GenBank/DDBJ databases">
        <title>Complete sequence of chromosome of Desulforudis audaxviator MP104C.</title>
        <authorList>
            <person name="Copeland A."/>
            <person name="Lucas S."/>
            <person name="Lapidus A."/>
            <person name="Barry K."/>
            <person name="Glavina del Rio T."/>
            <person name="Dalin E."/>
            <person name="Tice H."/>
            <person name="Bruce D."/>
            <person name="Pitluck S."/>
            <person name="Lowry S.R."/>
            <person name="Larimer F."/>
            <person name="Land M.L."/>
            <person name="Hauser L."/>
            <person name="Kyrpides N."/>
            <person name="Ivanova N.N."/>
            <person name="Richardson P."/>
        </authorList>
    </citation>
    <scope>NUCLEOTIDE SEQUENCE [LARGE SCALE GENOMIC DNA]</scope>
    <source>
        <strain evidence="2">MP104C</strain>
    </source>
</reference>
<gene>
    <name evidence="1" type="ordered locus">Daud_0716</name>
</gene>
<evidence type="ECO:0000313" key="2">
    <source>
        <dbReference type="Proteomes" id="UP000008544"/>
    </source>
</evidence>
<protein>
    <submittedName>
        <fullName evidence="1">Uncharacterized protein</fullName>
    </submittedName>
</protein>
<proteinExistence type="predicted"/>
<dbReference type="AlphaFoldDB" id="B1I2M4"/>
<sequence>MDCCRGRNVIDQEALRRYLEKWTQRDLKLYFFHRHIDEWLSTQWPIFFEEGTLAFHAPVGNAALLMRNKIKADYVISGFCVAGEAGLKHVKSLLERNVSDDPVEAAKSAFDTYWMRKGTIAIIDEFGLHRDMGISSAEKAFDLARRGEIPLVLTQALCPIVANYTVRSPHIWRVLMKRPALRTFAARSLSNWWRFLNEGGSDNTQLILMGKRKKQKAELERLLTCSRTGPDNTVLILDHDQGDDSLLVQLRERFSGRVLFTRHASHRARGFSAT</sequence>
<name>B1I2M4_DESAP</name>
<dbReference type="STRING" id="477974.Daud_0716"/>
<accession>B1I2M4</accession>